<comment type="caution">
    <text evidence="2">The sequence shown here is derived from an EMBL/GenBank/DDBJ whole genome shotgun (WGS) entry which is preliminary data.</text>
</comment>
<dbReference type="OrthoDB" id="10510217at2759"/>
<reference evidence="2 3" key="1">
    <citation type="journal article" date="2015" name="BMC Genomics">
        <title>The genome of the truffle-parasite Tolypocladium ophioglossoides and the evolution of antifungal peptaibiotics.</title>
        <authorList>
            <person name="Quandt C.A."/>
            <person name="Bushley K.E."/>
            <person name="Spatafora J.W."/>
        </authorList>
    </citation>
    <scope>NUCLEOTIDE SEQUENCE [LARGE SCALE GENOMIC DNA]</scope>
    <source>
        <strain evidence="2 3">CBS 100239</strain>
    </source>
</reference>
<feature type="region of interest" description="Disordered" evidence="1">
    <location>
        <begin position="117"/>
        <end position="136"/>
    </location>
</feature>
<feature type="region of interest" description="Disordered" evidence="1">
    <location>
        <begin position="75"/>
        <end position="111"/>
    </location>
</feature>
<evidence type="ECO:0000313" key="3">
    <source>
        <dbReference type="Proteomes" id="UP000036947"/>
    </source>
</evidence>
<keyword evidence="3" id="KW-1185">Reference proteome</keyword>
<dbReference type="Proteomes" id="UP000036947">
    <property type="component" value="Unassembled WGS sequence"/>
</dbReference>
<accession>A0A0L0N9V7</accession>
<feature type="region of interest" description="Disordered" evidence="1">
    <location>
        <begin position="27"/>
        <end position="58"/>
    </location>
</feature>
<name>A0A0L0N9V7_TOLOC</name>
<gene>
    <name evidence="2" type="ORF">TOPH_04481</name>
</gene>
<feature type="non-terminal residue" evidence="2">
    <location>
        <position position="1"/>
    </location>
</feature>
<protein>
    <submittedName>
        <fullName evidence="2">Uncharacterized protein</fullName>
    </submittedName>
</protein>
<feature type="compositionally biased region" description="Low complexity" evidence="1">
    <location>
        <begin position="75"/>
        <end position="96"/>
    </location>
</feature>
<dbReference type="AlphaFoldDB" id="A0A0L0N9V7"/>
<proteinExistence type="predicted"/>
<evidence type="ECO:0000256" key="1">
    <source>
        <dbReference type="SAM" id="MobiDB-lite"/>
    </source>
</evidence>
<organism evidence="2 3">
    <name type="scientific">Tolypocladium ophioglossoides (strain CBS 100239)</name>
    <name type="common">Snaketongue truffleclub</name>
    <name type="synonym">Elaphocordyceps ophioglossoides</name>
    <dbReference type="NCBI Taxonomy" id="1163406"/>
    <lineage>
        <taxon>Eukaryota</taxon>
        <taxon>Fungi</taxon>
        <taxon>Dikarya</taxon>
        <taxon>Ascomycota</taxon>
        <taxon>Pezizomycotina</taxon>
        <taxon>Sordariomycetes</taxon>
        <taxon>Hypocreomycetidae</taxon>
        <taxon>Hypocreales</taxon>
        <taxon>Ophiocordycipitaceae</taxon>
        <taxon>Tolypocladium</taxon>
    </lineage>
</organism>
<evidence type="ECO:0000313" key="2">
    <source>
        <dbReference type="EMBL" id="KND90846.1"/>
    </source>
</evidence>
<dbReference type="EMBL" id="LFRF01000011">
    <property type="protein sequence ID" value="KND90846.1"/>
    <property type="molecule type" value="Genomic_DNA"/>
</dbReference>
<feature type="compositionally biased region" description="Low complexity" evidence="1">
    <location>
        <begin position="37"/>
        <end position="50"/>
    </location>
</feature>
<sequence length="136" mass="14134">RPSTHTNFPQISKFLVLGEILIAHSQHDQQPWCPNELPTAAATPTTLDPTGPESSRLPVASCDCCTSRSAALSPSAATAAPSSLASPPSAPESTPRSPSPRRPSSEPTAVRDAVAAFVTASSAPSSSRSRRSSRRC</sequence>